<gene>
    <name evidence="1" type="ORF">CLV51_1136</name>
</gene>
<sequence>MKFPLLVLIISIGIKCSAQFNAYDEHLEQSTVALYKQAGEKYFFHGTGFYFRDTVIQSDYLVTCEHVLRNGYIAIRYSLIFSKFHL</sequence>
<dbReference type="EMBL" id="PYAW01000013">
    <property type="protein sequence ID" value="PSL42368.1"/>
    <property type="molecule type" value="Genomic_DNA"/>
</dbReference>
<organism evidence="1 2">
    <name type="scientific">Chitinophaga niastensis</name>
    <dbReference type="NCBI Taxonomy" id="536980"/>
    <lineage>
        <taxon>Bacteria</taxon>
        <taxon>Pseudomonadati</taxon>
        <taxon>Bacteroidota</taxon>
        <taxon>Chitinophagia</taxon>
        <taxon>Chitinophagales</taxon>
        <taxon>Chitinophagaceae</taxon>
        <taxon>Chitinophaga</taxon>
    </lineage>
</organism>
<proteinExistence type="predicted"/>
<keyword evidence="2" id="KW-1185">Reference proteome</keyword>
<name>A0A2P8H830_CHINA</name>
<comment type="caution">
    <text evidence="1">The sequence shown here is derived from an EMBL/GenBank/DDBJ whole genome shotgun (WGS) entry which is preliminary data.</text>
</comment>
<dbReference type="Proteomes" id="UP000240971">
    <property type="component" value="Unassembled WGS sequence"/>
</dbReference>
<evidence type="ECO:0000313" key="1">
    <source>
        <dbReference type="EMBL" id="PSL42368.1"/>
    </source>
</evidence>
<evidence type="ECO:0000313" key="2">
    <source>
        <dbReference type="Proteomes" id="UP000240971"/>
    </source>
</evidence>
<reference evidence="1 2" key="1">
    <citation type="submission" date="2018-03" db="EMBL/GenBank/DDBJ databases">
        <title>Genomic Encyclopedia of Archaeal and Bacterial Type Strains, Phase II (KMG-II): from individual species to whole genera.</title>
        <authorList>
            <person name="Goeker M."/>
        </authorList>
    </citation>
    <scope>NUCLEOTIDE SEQUENCE [LARGE SCALE GENOMIC DNA]</scope>
    <source>
        <strain evidence="1 2">DSM 24859</strain>
    </source>
</reference>
<protein>
    <submittedName>
        <fullName evidence="1">Uncharacterized protein</fullName>
    </submittedName>
</protein>
<dbReference type="AlphaFoldDB" id="A0A2P8H830"/>
<accession>A0A2P8H830</accession>